<evidence type="ECO:0008006" key="3">
    <source>
        <dbReference type="Google" id="ProtNLM"/>
    </source>
</evidence>
<protein>
    <recommendedName>
        <fullName evidence="3">Ribosomal protein L55</fullName>
    </recommendedName>
</protein>
<dbReference type="Pfam" id="PF09776">
    <property type="entry name" value="Mitoc_L55"/>
    <property type="match status" value="1"/>
</dbReference>
<proteinExistence type="predicted"/>
<accession>A0AAW2FXD5</accession>
<comment type="caution">
    <text evidence="1">The sequence shown here is derived from an EMBL/GenBank/DDBJ whole genome shotgun (WGS) entry which is preliminary data.</text>
</comment>
<dbReference type="EMBL" id="JADYXP020000007">
    <property type="protein sequence ID" value="KAL0119875.1"/>
    <property type="molecule type" value="Genomic_DNA"/>
</dbReference>
<reference evidence="1 2" key="1">
    <citation type="submission" date="2023-03" db="EMBL/GenBank/DDBJ databases">
        <title>High recombination rates correlate with genetic variation in Cardiocondyla obscurior ants.</title>
        <authorList>
            <person name="Errbii M."/>
        </authorList>
    </citation>
    <scope>NUCLEOTIDE SEQUENCE [LARGE SCALE GENOMIC DNA]</scope>
    <source>
        <strain evidence="1">Alpha-2009</strain>
        <tissue evidence="1">Whole body</tissue>
    </source>
</reference>
<gene>
    <name evidence="1" type="ORF">PUN28_007953</name>
</gene>
<dbReference type="Gene3D" id="6.20.130.20">
    <property type="entry name" value="Mitochondrial ribosomal protein L55"/>
    <property type="match status" value="1"/>
</dbReference>
<evidence type="ECO:0000313" key="2">
    <source>
        <dbReference type="Proteomes" id="UP001430953"/>
    </source>
</evidence>
<organism evidence="1 2">
    <name type="scientific">Cardiocondyla obscurior</name>
    <dbReference type="NCBI Taxonomy" id="286306"/>
    <lineage>
        <taxon>Eukaryota</taxon>
        <taxon>Metazoa</taxon>
        <taxon>Ecdysozoa</taxon>
        <taxon>Arthropoda</taxon>
        <taxon>Hexapoda</taxon>
        <taxon>Insecta</taxon>
        <taxon>Pterygota</taxon>
        <taxon>Neoptera</taxon>
        <taxon>Endopterygota</taxon>
        <taxon>Hymenoptera</taxon>
        <taxon>Apocrita</taxon>
        <taxon>Aculeata</taxon>
        <taxon>Formicoidea</taxon>
        <taxon>Formicidae</taxon>
        <taxon>Myrmicinae</taxon>
        <taxon>Cardiocondyla</taxon>
    </lineage>
</organism>
<dbReference type="InterPro" id="IPR018615">
    <property type="entry name" value="Ribosomal_mL55"/>
</dbReference>
<name>A0AAW2FXD5_9HYME</name>
<dbReference type="AlphaFoldDB" id="A0AAW2FXD5"/>
<dbReference type="GO" id="GO:0005762">
    <property type="term" value="C:mitochondrial large ribosomal subunit"/>
    <property type="evidence" value="ECO:0007669"/>
    <property type="project" value="InterPro"/>
</dbReference>
<dbReference type="PANTHER" id="PTHR34095:SF1">
    <property type="entry name" value="LARGE RIBOSOMAL SUBUNIT PROTEIN ML55"/>
    <property type="match status" value="1"/>
</dbReference>
<dbReference type="Proteomes" id="UP001430953">
    <property type="component" value="Unassembled WGS sequence"/>
</dbReference>
<sequence>MITSLARIRSSTTGLRRNLNCWTTAITKKHRAIYERTYPTVLVFSNGSSIEIDYHEPRKIIILPLNLAELTEAEQKKRLEMRKPKTKVVITEEIEDSFDENRYLNFKK</sequence>
<dbReference type="GO" id="GO:0006412">
    <property type="term" value="P:translation"/>
    <property type="evidence" value="ECO:0007669"/>
    <property type="project" value="TreeGrafter"/>
</dbReference>
<keyword evidence="2" id="KW-1185">Reference proteome</keyword>
<evidence type="ECO:0000313" key="1">
    <source>
        <dbReference type="EMBL" id="KAL0119875.1"/>
    </source>
</evidence>
<dbReference type="PANTHER" id="PTHR34095">
    <property type="entry name" value="39S RIBOSOMAL PROTEIN L55, MITOCHONDRIAL"/>
    <property type="match status" value="1"/>
</dbReference>
<dbReference type="InterPro" id="IPR044884">
    <property type="entry name" value="Ribosomal_mL55_sf"/>
</dbReference>
<dbReference type="GO" id="GO:0003735">
    <property type="term" value="F:structural constituent of ribosome"/>
    <property type="evidence" value="ECO:0007669"/>
    <property type="project" value="InterPro"/>
</dbReference>